<dbReference type="EMBL" id="CP060010">
    <property type="protein sequence ID" value="QTN34803.1"/>
    <property type="molecule type" value="Genomic_DNA"/>
</dbReference>
<keyword evidence="2" id="KW-0812">Transmembrane</keyword>
<dbReference type="RefSeq" id="WP_209355489.1">
    <property type="nucleotide sequence ID" value="NZ_CP060010.1"/>
</dbReference>
<dbReference type="PANTHER" id="PTHR21461">
    <property type="entry name" value="GLYCOSYLTRANSFERASE FAMILY 92 PROTEIN"/>
    <property type="match status" value="1"/>
</dbReference>
<dbReference type="SUPFAM" id="SSF53448">
    <property type="entry name" value="Nucleotide-diphospho-sugar transferases"/>
    <property type="match status" value="1"/>
</dbReference>
<keyword evidence="3" id="KW-1133">Transmembrane helix</keyword>
<gene>
    <name evidence="4" type="ORF">HZ995_09820</name>
</gene>
<dbReference type="GO" id="GO:0016757">
    <property type="term" value="F:glycosyltransferase activity"/>
    <property type="evidence" value="ECO:0007669"/>
    <property type="project" value="TreeGrafter"/>
</dbReference>
<dbReference type="PANTHER" id="PTHR21461:SF69">
    <property type="entry name" value="GLYCOSYLTRANSFERASE FAMILY 92 PROTEIN"/>
    <property type="match status" value="1"/>
</dbReference>
<dbReference type="GO" id="GO:0005737">
    <property type="term" value="C:cytoplasm"/>
    <property type="evidence" value="ECO:0007669"/>
    <property type="project" value="TreeGrafter"/>
</dbReference>
<protein>
    <submittedName>
        <fullName evidence="4">Glycosyltransferase family 2 protein</fullName>
    </submittedName>
</protein>
<dbReference type="KEGG" id="cact:HZ995_09820"/>
<dbReference type="AlphaFoldDB" id="A0A975EMK5"/>
<sequence>MFDQTQTARDRAPKITVVTTMKDEGPYILDWIARYRSLGVTDFVVFTNDCSDPTDHILRCLNRLGCVHHRFNRVMRRGPHKSALMWAQYEPAVREADWVMVIDVDEYLQINVGDGTLPSLINMYPEVDAISFVWRVFGNGGVKEISDTPVPLQFTKAIAREGAATENRFFKTLHRNSPKFARLGVHRPFLADGPKGINWILPDGTSLTEEEIEKALFAVGHYGYTGAQLNHYALRSLDGFLVKKLRGRANHHTKTIEDGYWRRFDHSVEDDSSLAENFDAAMQIRERFLRIEDLRKWHEEALDWHRKRARQARKDPDILAMLEKLQQEQTA</sequence>
<name>A0A975EMK5_9RHOB</name>
<evidence type="ECO:0000256" key="1">
    <source>
        <dbReference type="ARBA" id="ARBA00004167"/>
    </source>
</evidence>
<dbReference type="Pfam" id="PF13704">
    <property type="entry name" value="Glyco_tranf_2_4"/>
    <property type="match status" value="1"/>
</dbReference>
<dbReference type="Proteomes" id="UP000665026">
    <property type="component" value="Chromosome"/>
</dbReference>
<evidence type="ECO:0000256" key="2">
    <source>
        <dbReference type="ARBA" id="ARBA00022692"/>
    </source>
</evidence>
<accession>A0A975EMK5</accession>
<evidence type="ECO:0000256" key="3">
    <source>
        <dbReference type="ARBA" id="ARBA00022989"/>
    </source>
</evidence>
<dbReference type="InterPro" id="IPR029044">
    <property type="entry name" value="Nucleotide-diphossugar_trans"/>
</dbReference>
<evidence type="ECO:0000313" key="4">
    <source>
        <dbReference type="EMBL" id="QTN34803.1"/>
    </source>
</evidence>
<organism evidence="4 5">
    <name type="scientific">Cognatishimia activa</name>
    <dbReference type="NCBI Taxonomy" id="1715691"/>
    <lineage>
        <taxon>Bacteria</taxon>
        <taxon>Pseudomonadati</taxon>
        <taxon>Pseudomonadota</taxon>
        <taxon>Alphaproteobacteria</taxon>
        <taxon>Rhodobacterales</taxon>
        <taxon>Paracoccaceae</taxon>
        <taxon>Cognatishimia</taxon>
    </lineage>
</organism>
<proteinExistence type="predicted"/>
<evidence type="ECO:0000313" key="5">
    <source>
        <dbReference type="Proteomes" id="UP000665026"/>
    </source>
</evidence>
<dbReference type="GO" id="GO:0016020">
    <property type="term" value="C:membrane"/>
    <property type="evidence" value="ECO:0007669"/>
    <property type="project" value="UniProtKB-SubCell"/>
</dbReference>
<comment type="subcellular location">
    <subcellularLocation>
        <location evidence="1">Membrane</location>
        <topology evidence="1">Single-pass membrane protein</topology>
    </subcellularLocation>
</comment>
<reference evidence="4" key="1">
    <citation type="submission" date="2020-07" db="EMBL/GenBank/DDBJ databases">
        <title>Genome sequences of bacteria associated with the marine, planktonic diatom Thalassiosira profunda strain ECT2AJA-044.</title>
        <authorList>
            <person name="Gargas C.B."/>
            <person name="Roberts W.R."/>
            <person name="Alverson A.J."/>
        </authorList>
    </citation>
    <scope>NUCLEOTIDE SEQUENCE</scope>
    <source>
        <strain evidence="4">ECT2AJA-044</strain>
    </source>
</reference>
<keyword evidence="3" id="KW-0472">Membrane</keyword>